<dbReference type="RefSeq" id="WP_090254424.1">
    <property type="nucleotide sequence ID" value="NZ_FOAA01000013.1"/>
</dbReference>
<accession>A0A1H7P251</accession>
<dbReference type="Pfam" id="PF03466">
    <property type="entry name" value="LysR_substrate"/>
    <property type="match status" value="1"/>
</dbReference>
<keyword evidence="3" id="KW-0238">DNA-binding</keyword>
<gene>
    <name evidence="6" type="ORF">SAMN05444515_11317</name>
</gene>
<evidence type="ECO:0000313" key="6">
    <source>
        <dbReference type="EMBL" id="SEL29544.1"/>
    </source>
</evidence>
<dbReference type="InterPro" id="IPR011991">
    <property type="entry name" value="ArsR-like_HTH"/>
</dbReference>
<dbReference type="NCBIfam" id="NF009327">
    <property type="entry name" value="PRK12684.1"/>
    <property type="match status" value="1"/>
</dbReference>
<evidence type="ECO:0000256" key="3">
    <source>
        <dbReference type="ARBA" id="ARBA00023125"/>
    </source>
</evidence>
<dbReference type="Pfam" id="PF00126">
    <property type="entry name" value="HTH_1"/>
    <property type="match status" value="1"/>
</dbReference>
<dbReference type="CDD" id="cd00090">
    <property type="entry name" value="HTH_ARSR"/>
    <property type="match status" value="1"/>
</dbReference>
<dbReference type="SUPFAM" id="SSF53850">
    <property type="entry name" value="Periplasmic binding protein-like II"/>
    <property type="match status" value="1"/>
</dbReference>
<evidence type="ECO:0000313" key="7">
    <source>
        <dbReference type="Proteomes" id="UP000199256"/>
    </source>
</evidence>
<evidence type="ECO:0000256" key="2">
    <source>
        <dbReference type="ARBA" id="ARBA00023015"/>
    </source>
</evidence>
<evidence type="ECO:0000259" key="5">
    <source>
        <dbReference type="PROSITE" id="PS50931"/>
    </source>
</evidence>
<dbReference type="InterPro" id="IPR005119">
    <property type="entry name" value="LysR_subst-bd"/>
</dbReference>
<dbReference type="InterPro" id="IPR036388">
    <property type="entry name" value="WH-like_DNA-bd_sf"/>
</dbReference>
<sequence length="324" mass="36349">MKLQQFRYLQAIVENNLNVTEAAERLFTSQPGVSKQVKLLEQELGLEIFHRTGKHFAHVTPAGQKILARAENILKEVENIRAMAEEFRDEDRGSLSIATTHTQARYFLPPLITRFRERYPRVHLLIHQGNPEQIAQMAASGQVDFAIATEAIALHRELIMVPAYRWRHGVVVTPEHPLATAKPLTLGAVAEHPIVTYVHGFTGRGRLEQDFQQQGLTPEIVLSAADSDVIKTYVRLGLGVGIIAHMAFEEATDTDLTYLPAEGLFSEHITRVGFRQGMYLRRYMGYFMSLIAPHLDQPSLEKALSARNQEAVDALFAGVTLPVH</sequence>
<dbReference type="CDD" id="cd08413">
    <property type="entry name" value="PBP2_CysB_like"/>
    <property type="match status" value="1"/>
</dbReference>
<organism evidence="6 7">
    <name type="scientific">Ectothiorhodospira marina</name>
    <dbReference type="NCBI Taxonomy" id="1396821"/>
    <lineage>
        <taxon>Bacteria</taxon>
        <taxon>Pseudomonadati</taxon>
        <taxon>Pseudomonadota</taxon>
        <taxon>Gammaproteobacteria</taxon>
        <taxon>Chromatiales</taxon>
        <taxon>Ectothiorhodospiraceae</taxon>
        <taxon>Ectothiorhodospira</taxon>
    </lineage>
</organism>
<dbReference type="PROSITE" id="PS50931">
    <property type="entry name" value="HTH_LYSR"/>
    <property type="match status" value="1"/>
</dbReference>
<evidence type="ECO:0000256" key="4">
    <source>
        <dbReference type="ARBA" id="ARBA00023163"/>
    </source>
</evidence>
<dbReference type="PRINTS" id="PR00039">
    <property type="entry name" value="HTHLYSR"/>
</dbReference>
<dbReference type="Gene3D" id="1.10.10.10">
    <property type="entry name" value="Winged helix-like DNA-binding domain superfamily/Winged helix DNA-binding domain"/>
    <property type="match status" value="1"/>
</dbReference>
<feature type="domain" description="HTH lysR-type" evidence="5">
    <location>
        <begin position="1"/>
        <end position="59"/>
    </location>
</feature>
<name>A0A1H7P251_9GAMM</name>
<dbReference type="NCBIfam" id="NF009326">
    <property type="entry name" value="PRK12681.1"/>
    <property type="match status" value="1"/>
</dbReference>
<evidence type="ECO:0000256" key="1">
    <source>
        <dbReference type="ARBA" id="ARBA00009437"/>
    </source>
</evidence>
<dbReference type="InterPro" id="IPR036390">
    <property type="entry name" value="WH_DNA-bd_sf"/>
</dbReference>
<dbReference type="PANTHER" id="PTHR30126">
    <property type="entry name" value="HTH-TYPE TRANSCRIPTIONAL REGULATOR"/>
    <property type="match status" value="1"/>
</dbReference>
<proteinExistence type="inferred from homology"/>
<dbReference type="AlphaFoldDB" id="A0A1H7P251"/>
<dbReference type="Proteomes" id="UP000199256">
    <property type="component" value="Unassembled WGS sequence"/>
</dbReference>
<dbReference type="SUPFAM" id="SSF46785">
    <property type="entry name" value="Winged helix' DNA-binding domain"/>
    <property type="match status" value="1"/>
</dbReference>
<dbReference type="InterPro" id="IPR037423">
    <property type="entry name" value="CysB_PBP2"/>
</dbReference>
<dbReference type="GO" id="GO:0000976">
    <property type="term" value="F:transcription cis-regulatory region binding"/>
    <property type="evidence" value="ECO:0007669"/>
    <property type="project" value="TreeGrafter"/>
</dbReference>
<dbReference type="EMBL" id="FOAA01000013">
    <property type="protein sequence ID" value="SEL29544.1"/>
    <property type="molecule type" value="Genomic_DNA"/>
</dbReference>
<dbReference type="Gene3D" id="3.40.190.10">
    <property type="entry name" value="Periplasmic binding protein-like II"/>
    <property type="match status" value="2"/>
</dbReference>
<reference evidence="7" key="1">
    <citation type="submission" date="2016-10" db="EMBL/GenBank/DDBJ databases">
        <authorList>
            <person name="Varghese N."/>
            <person name="Submissions S."/>
        </authorList>
    </citation>
    <scope>NUCLEOTIDE SEQUENCE [LARGE SCALE GENOMIC DNA]</scope>
    <source>
        <strain evidence="7">DSM 241</strain>
    </source>
</reference>
<dbReference type="OrthoDB" id="5297026at2"/>
<dbReference type="FunFam" id="1.10.10.10:FF:000001">
    <property type="entry name" value="LysR family transcriptional regulator"/>
    <property type="match status" value="1"/>
</dbReference>
<keyword evidence="2" id="KW-0805">Transcription regulation</keyword>
<dbReference type="GO" id="GO:0019344">
    <property type="term" value="P:cysteine biosynthetic process"/>
    <property type="evidence" value="ECO:0007669"/>
    <property type="project" value="TreeGrafter"/>
</dbReference>
<dbReference type="GO" id="GO:0003700">
    <property type="term" value="F:DNA-binding transcription factor activity"/>
    <property type="evidence" value="ECO:0007669"/>
    <property type="project" value="InterPro"/>
</dbReference>
<comment type="similarity">
    <text evidence="1">Belongs to the LysR transcriptional regulatory family.</text>
</comment>
<dbReference type="InterPro" id="IPR000847">
    <property type="entry name" value="LysR_HTH_N"/>
</dbReference>
<keyword evidence="7" id="KW-1185">Reference proteome</keyword>
<dbReference type="STRING" id="1396821.SAMN05444515_11317"/>
<protein>
    <submittedName>
        <fullName evidence="6">LysR family transcriptional regulator, cys regulon transcriptional activator</fullName>
    </submittedName>
</protein>
<dbReference type="PANTHER" id="PTHR30126:SF6">
    <property type="entry name" value="HTH-TYPE TRANSCRIPTIONAL REGULATOR CYSB-RELATED"/>
    <property type="match status" value="1"/>
</dbReference>
<keyword evidence="4" id="KW-0804">Transcription</keyword>